<comment type="caution">
    <text evidence="3">The sequence shown here is derived from an EMBL/GenBank/DDBJ whole genome shotgun (WGS) entry which is preliminary data.</text>
</comment>
<organism evidence="3 4">
    <name type="scientific">Nostoc minutum NIES-26</name>
    <dbReference type="NCBI Taxonomy" id="1844469"/>
    <lineage>
        <taxon>Bacteria</taxon>
        <taxon>Bacillati</taxon>
        <taxon>Cyanobacteriota</taxon>
        <taxon>Cyanophyceae</taxon>
        <taxon>Nostocales</taxon>
        <taxon>Nostocaceae</taxon>
        <taxon>Nostoc</taxon>
    </lineage>
</organism>
<evidence type="ECO:0000313" key="3">
    <source>
        <dbReference type="EMBL" id="RCJ42706.1"/>
    </source>
</evidence>
<dbReference type="InterPro" id="IPR028994">
    <property type="entry name" value="Integrin_alpha_N"/>
</dbReference>
<proteinExistence type="predicted"/>
<keyword evidence="1" id="KW-0732">Signal</keyword>
<evidence type="ECO:0000313" key="4">
    <source>
        <dbReference type="Proteomes" id="UP000252107"/>
    </source>
</evidence>
<dbReference type="SUPFAM" id="SSF69318">
    <property type="entry name" value="Integrin alpha N-terminal domain"/>
    <property type="match status" value="1"/>
</dbReference>
<feature type="domain" description="Cadherin" evidence="2">
    <location>
        <begin position="378"/>
        <end position="476"/>
    </location>
</feature>
<dbReference type="PANTHER" id="PTHR45460:SF2">
    <property type="entry name" value="ALPHA 1,3 GLUCANASE, GH71 FAMILY (EUROFUNG)"/>
    <property type="match status" value="1"/>
</dbReference>
<gene>
    <name evidence="3" type="ORF">A6770_07450</name>
</gene>
<dbReference type="GO" id="GO:0007156">
    <property type="term" value="P:homophilic cell adhesion via plasma membrane adhesion molecules"/>
    <property type="evidence" value="ECO:0007669"/>
    <property type="project" value="InterPro"/>
</dbReference>
<dbReference type="GO" id="GO:0016020">
    <property type="term" value="C:membrane"/>
    <property type="evidence" value="ECO:0007669"/>
    <property type="project" value="InterPro"/>
</dbReference>
<dbReference type="PROSITE" id="PS50268">
    <property type="entry name" value="CADHERIN_2"/>
    <property type="match status" value="1"/>
</dbReference>
<dbReference type="InterPro" id="IPR025193">
    <property type="entry name" value="DUF4114"/>
</dbReference>
<dbReference type="InterPro" id="IPR002126">
    <property type="entry name" value="Cadherin-like_dom"/>
</dbReference>
<accession>A0A367S1H1</accession>
<dbReference type="AlphaFoldDB" id="A0A367S1H1"/>
<reference evidence="3" key="1">
    <citation type="submission" date="2016-04" db="EMBL/GenBank/DDBJ databases">
        <authorList>
            <person name="Tabuchi Yagui T.R."/>
        </authorList>
    </citation>
    <scope>NUCLEOTIDE SEQUENCE [LARGE SCALE GENOMIC DNA]</scope>
    <source>
        <strain evidence="3">NIES-26</strain>
    </source>
</reference>
<dbReference type="EMBL" id="LXQD01000001">
    <property type="protein sequence ID" value="RCJ42706.1"/>
    <property type="molecule type" value="Genomic_DNA"/>
</dbReference>
<keyword evidence="4" id="KW-1185">Reference proteome</keyword>
<dbReference type="Pfam" id="PF13448">
    <property type="entry name" value="DUF4114"/>
    <property type="match status" value="1"/>
</dbReference>
<sequence length="800" mass="83382">MSVSFSSGDNFTVGSGPSSVVVKDLNGDGKLDLAVANFTSNNVSVLLNDGDDGFGTSTNFTVGTNPVFVTSEDIDGDGKLDLVVANAASNTVSVLLNDSNGGFGTPTNFTVGTKPSAIAVGDIDGDSKLDLVVANADGNNVSLLLNDGNGGFGTATDFIVGTKPSAIGIGDIDGDGKLDLVVANADDDNVSLLLNDGSGGFDTPTNFTVGAYPSAIAVEDINGDGKLDLVVANYASSNVSVLLNDGNGGFGAYTNFTVGTSPNSVVLEDIDGDGKLDLVVAKDTNANNISVLLNDGNGGFGTATDFTVETSMAYAAVGDLNGDDKPDLVVANADSDKVSVLFYNSAPTDLIFSAISGDDDDDDGSGGDDDDQKAICVFSTTDSDKNDKHTYTLVEGSGDTDNDAFIIEEDSLKIKSAITKSTYNIRVRTTDSGGLSFEKELAINVNELGFGITNQITTIVEFANITENIFTVKSKVKGGKAKLSIKIESNTSKVVNEIGVFIVDDAQGTIDGIAPDAEGYAQAALKRSKIVCSAIANAPTGFNPADLPSLLEFDSGANLRFYMIRNSTTYAVMSGQTSFSEVVFSSATNVKVESSEIEGFSLTWKGASVGGSDLKIKIKETNEKIPPGTDLQGKHQGELIDLREVKTKVKAEFIVNREASYDNLVGFCKVSDEDGGIDSDGDGIVDVRPGDAGYLKAMVSSRVEGIDLKVNNQGKATFSGNFESGWLFAPFIIVNTTVETILSSTSNNLAVFSPFLGANSGKNNHVRLLGNNCFGFEDMTGGGDKDYNDLIVQVKLTVNT</sequence>
<evidence type="ECO:0000259" key="2">
    <source>
        <dbReference type="PROSITE" id="PS50268"/>
    </source>
</evidence>
<evidence type="ECO:0000256" key="1">
    <source>
        <dbReference type="ARBA" id="ARBA00022729"/>
    </source>
</evidence>
<protein>
    <recommendedName>
        <fullName evidence="2">Cadherin domain-containing protein</fullName>
    </recommendedName>
</protein>
<dbReference type="GO" id="GO:0005509">
    <property type="term" value="F:calcium ion binding"/>
    <property type="evidence" value="ECO:0007669"/>
    <property type="project" value="InterPro"/>
</dbReference>
<dbReference type="Gene3D" id="2.30.30.100">
    <property type="match status" value="6"/>
</dbReference>
<name>A0A367S1H1_9NOSO</name>
<dbReference type="Proteomes" id="UP000252107">
    <property type="component" value="Unassembled WGS sequence"/>
</dbReference>
<dbReference type="Pfam" id="PF13517">
    <property type="entry name" value="FG-GAP_3"/>
    <property type="match status" value="2"/>
</dbReference>
<dbReference type="CDD" id="cd11304">
    <property type="entry name" value="Cadherin_repeat"/>
    <property type="match status" value="1"/>
</dbReference>
<dbReference type="PANTHER" id="PTHR45460">
    <property type="entry name" value="SIMILAR TO CYSTEINE PROTEINASE"/>
    <property type="match status" value="1"/>
</dbReference>
<dbReference type="InterPro" id="IPR013517">
    <property type="entry name" value="FG-GAP"/>
</dbReference>